<evidence type="ECO:0000256" key="3">
    <source>
        <dbReference type="ARBA" id="ARBA00023015"/>
    </source>
</evidence>
<proteinExistence type="inferred from homology"/>
<evidence type="ECO:0000256" key="6">
    <source>
        <dbReference type="PROSITE-ProRule" id="PRU01091"/>
    </source>
</evidence>
<dbReference type="CDD" id="cd15831">
    <property type="entry name" value="BTAD"/>
    <property type="match status" value="1"/>
</dbReference>
<dbReference type="InterPro" id="IPR011990">
    <property type="entry name" value="TPR-like_helical_dom_sf"/>
</dbReference>
<name>A0ABW1FM06_9ACTN</name>
<sequence length="274" mass="30451">MKFGVLGPLLLTEGGASPLPSAPKTRQLLALLLLNAGSPVSLDVCVQELWDEAAPRSAVQSVHTRVFQIRQALSHGPFGRTPEESKRILETCHQGYKLRVEDGALDTHFLDRYLAEFRQAQARKDDLLASSALRSALGLWRGQTLSDVRHGPHVHAYVTGLEDLRMTVLEQCIDAELRLGLHHQLLSELGALVSRYPVQENLHAQYMIALYRSGRTAQSLEAYHRLHKTLTEELGIAPSQRIRKLQTAMLTESTELDVAPPDRMSLSLGLMASR</sequence>
<dbReference type="Gene3D" id="1.25.40.10">
    <property type="entry name" value="Tetratricopeptide repeat domain"/>
    <property type="match status" value="1"/>
</dbReference>
<dbReference type="InterPro" id="IPR016032">
    <property type="entry name" value="Sig_transdc_resp-reg_C-effctor"/>
</dbReference>
<dbReference type="SUPFAM" id="SSF46894">
    <property type="entry name" value="C-terminal effector domain of the bipartite response regulators"/>
    <property type="match status" value="1"/>
</dbReference>
<organism evidence="8 9">
    <name type="scientific">Streptomyces ramulosus</name>
    <dbReference type="NCBI Taxonomy" id="47762"/>
    <lineage>
        <taxon>Bacteria</taxon>
        <taxon>Bacillati</taxon>
        <taxon>Actinomycetota</taxon>
        <taxon>Actinomycetes</taxon>
        <taxon>Kitasatosporales</taxon>
        <taxon>Streptomycetaceae</taxon>
        <taxon>Streptomyces</taxon>
    </lineage>
</organism>
<evidence type="ECO:0000256" key="2">
    <source>
        <dbReference type="ARBA" id="ARBA00023012"/>
    </source>
</evidence>
<dbReference type="PANTHER" id="PTHR35807:SF1">
    <property type="entry name" value="TRANSCRIPTIONAL REGULATOR REDD"/>
    <property type="match status" value="1"/>
</dbReference>
<feature type="DNA-binding region" description="OmpR/PhoB-type" evidence="6">
    <location>
        <begin position="1"/>
        <end position="100"/>
    </location>
</feature>
<evidence type="ECO:0000313" key="8">
    <source>
        <dbReference type="EMBL" id="MFC5893979.1"/>
    </source>
</evidence>
<gene>
    <name evidence="8" type="ORF">ACFP3M_14250</name>
</gene>
<dbReference type="Proteomes" id="UP001596241">
    <property type="component" value="Unassembled WGS sequence"/>
</dbReference>
<feature type="domain" description="OmpR/PhoB-type" evidence="7">
    <location>
        <begin position="1"/>
        <end position="100"/>
    </location>
</feature>
<dbReference type="Pfam" id="PF00486">
    <property type="entry name" value="Trans_reg_C"/>
    <property type="match status" value="1"/>
</dbReference>
<reference evidence="9" key="1">
    <citation type="journal article" date="2019" name="Int. J. Syst. Evol. Microbiol.">
        <title>The Global Catalogue of Microorganisms (GCM) 10K type strain sequencing project: providing services to taxonomists for standard genome sequencing and annotation.</title>
        <authorList>
            <consortium name="The Broad Institute Genomics Platform"/>
            <consortium name="The Broad Institute Genome Sequencing Center for Infectious Disease"/>
            <person name="Wu L."/>
            <person name="Ma J."/>
        </authorList>
    </citation>
    <scope>NUCLEOTIDE SEQUENCE [LARGE SCALE GENOMIC DNA]</scope>
    <source>
        <strain evidence="9">CGMCC 1.15809</strain>
    </source>
</reference>
<dbReference type="SMART" id="SM01043">
    <property type="entry name" value="BTAD"/>
    <property type="match status" value="1"/>
</dbReference>
<keyword evidence="5" id="KW-0804">Transcription</keyword>
<dbReference type="InterPro" id="IPR051677">
    <property type="entry name" value="AfsR-DnrI-RedD_regulator"/>
</dbReference>
<evidence type="ECO:0000256" key="1">
    <source>
        <dbReference type="ARBA" id="ARBA00005820"/>
    </source>
</evidence>
<dbReference type="InterPro" id="IPR005158">
    <property type="entry name" value="BTAD"/>
</dbReference>
<protein>
    <submittedName>
        <fullName evidence="8">AfsR/SARP family transcriptional regulator</fullName>
    </submittedName>
</protein>
<keyword evidence="4 6" id="KW-0238">DNA-binding</keyword>
<dbReference type="SUPFAM" id="SSF48452">
    <property type="entry name" value="TPR-like"/>
    <property type="match status" value="1"/>
</dbReference>
<keyword evidence="9" id="KW-1185">Reference proteome</keyword>
<comment type="similarity">
    <text evidence="1">Belongs to the AfsR/DnrI/RedD regulatory family.</text>
</comment>
<dbReference type="InterPro" id="IPR001867">
    <property type="entry name" value="OmpR/PhoB-type_DNA-bd"/>
</dbReference>
<dbReference type="SMART" id="SM00862">
    <property type="entry name" value="Trans_reg_C"/>
    <property type="match status" value="1"/>
</dbReference>
<dbReference type="InterPro" id="IPR036388">
    <property type="entry name" value="WH-like_DNA-bd_sf"/>
</dbReference>
<keyword evidence="3" id="KW-0805">Transcription regulation</keyword>
<dbReference type="RefSeq" id="WP_345091969.1">
    <property type="nucleotide sequence ID" value="NZ_BAAAWG010000019.1"/>
</dbReference>
<accession>A0ABW1FM06</accession>
<dbReference type="Pfam" id="PF03704">
    <property type="entry name" value="BTAD"/>
    <property type="match status" value="1"/>
</dbReference>
<dbReference type="PANTHER" id="PTHR35807">
    <property type="entry name" value="TRANSCRIPTIONAL REGULATOR REDD-RELATED"/>
    <property type="match status" value="1"/>
</dbReference>
<dbReference type="EMBL" id="JBHSPW010000005">
    <property type="protein sequence ID" value="MFC5893979.1"/>
    <property type="molecule type" value="Genomic_DNA"/>
</dbReference>
<evidence type="ECO:0000256" key="4">
    <source>
        <dbReference type="ARBA" id="ARBA00023125"/>
    </source>
</evidence>
<evidence type="ECO:0000256" key="5">
    <source>
        <dbReference type="ARBA" id="ARBA00023163"/>
    </source>
</evidence>
<keyword evidence="2" id="KW-0902">Two-component regulatory system</keyword>
<evidence type="ECO:0000313" key="9">
    <source>
        <dbReference type="Proteomes" id="UP001596241"/>
    </source>
</evidence>
<evidence type="ECO:0000259" key="7">
    <source>
        <dbReference type="PROSITE" id="PS51755"/>
    </source>
</evidence>
<dbReference type="PROSITE" id="PS51755">
    <property type="entry name" value="OMPR_PHOB"/>
    <property type="match status" value="1"/>
</dbReference>
<dbReference type="Gene3D" id="1.10.10.10">
    <property type="entry name" value="Winged helix-like DNA-binding domain superfamily/Winged helix DNA-binding domain"/>
    <property type="match status" value="1"/>
</dbReference>
<comment type="caution">
    <text evidence="8">The sequence shown here is derived from an EMBL/GenBank/DDBJ whole genome shotgun (WGS) entry which is preliminary data.</text>
</comment>